<sequence length="72" mass="7664">MERSDATAAAIDPVGRVFIAAKEGVHVFDPTGRLCGVLLNPTPTPAVALSIDPAKKTLTYQTPESQFSRPLK</sequence>
<reference evidence="1" key="1">
    <citation type="submission" date="2019-04" db="EMBL/GenBank/DDBJ databases">
        <authorList>
            <consortium name="Science for Life Laboratories"/>
        </authorList>
    </citation>
    <scope>NUCLEOTIDE SEQUENCE</scope>
    <source>
        <strain evidence="1">MBLW1</strain>
    </source>
</reference>
<dbReference type="KEGG" id="tim:GMBLW1_26670"/>
<dbReference type="AlphaFoldDB" id="A0A6C2YJK3"/>
<organism evidence="1">
    <name type="scientific">Tuwongella immobilis</name>
    <dbReference type="NCBI Taxonomy" id="692036"/>
    <lineage>
        <taxon>Bacteria</taxon>
        <taxon>Pseudomonadati</taxon>
        <taxon>Planctomycetota</taxon>
        <taxon>Planctomycetia</taxon>
        <taxon>Gemmatales</taxon>
        <taxon>Gemmataceae</taxon>
        <taxon>Tuwongella</taxon>
    </lineage>
</organism>
<protein>
    <recommendedName>
        <fullName evidence="3">SMP-30/Gluconolactonase/LRE-like region domain-containing protein</fullName>
    </recommendedName>
</protein>
<dbReference type="Proteomes" id="UP000464378">
    <property type="component" value="Chromosome"/>
</dbReference>
<gene>
    <name evidence="1" type="ORF">GMBLW1_26670</name>
</gene>
<evidence type="ECO:0008006" key="3">
    <source>
        <dbReference type="Google" id="ProtNLM"/>
    </source>
</evidence>
<accession>A0A6C2YJK3</accession>
<dbReference type="InParanoid" id="A0A6C2YJK3"/>
<keyword evidence="2" id="KW-1185">Reference proteome</keyword>
<name>A0A6C2YJK3_9BACT</name>
<dbReference type="InterPro" id="IPR011042">
    <property type="entry name" value="6-blade_b-propeller_TolB-like"/>
</dbReference>
<proteinExistence type="predicted"/>
<dbReference type="Gene3D" id="2.120.10.30">
    <property type="entry name" value="TolB, C-terminal domain"/>
    <property type="match status" value="1"/>
</dbReference>
<dbReference type="EMBL" id="LR593887">
    <property type="protein sequence ID" value="VTR98012.1"/>
    <property type="molecule type" value="Genomic_DNA"/>
</dbReference>
<dbReference type="EMBL" id="LR586016">
    <property type="protein sequence ID" value="VIP01293.1"/>
    <property type="molecule type" value="Genomic_DNA"/>
</dbReference>
<evidence type="ECO:0000313" key="1">
    <source>
        <dbReference type="EMBL" id="VIP01293.1"/>
    </source>
</evidence>
<dbReference type="RefSeq" id="WP_162656512.1">
    <property type="nucleotide sequence ID" value="NZ_LR593887.1"/>
</dbReference>
<evidence type="ECO:0000313" key="2">
    <source>
        <dbReference type="Proteomes" id="UP000464378"/>
    </source>
</evidence>